<accession>A0A1H9PQ90</accession>
<protein>
    <submittedName>
        <fullName evidence="2">Uncharacterized protein</fullName>
    </submittedName>
</protein>
<evidence type="ECO:0000313" key="3">
    <source>
        <dbReference type="Proteomes" id="UP000198885"/>
    </source>
</evidence>
<organism evidence="2 3">
    <name type="scientific">Tranquillimonas rosea</name>
    <dbReference type="NCBI Taxonomy" id="641238"/>
    <lineage>
        <taxon>Bacteria</taxon>
        <taxon>Pseudomonadati</taxon>
        <taxon>Pseudomonadota</taxon>
        <taxon>Alphaproteobacteria</taxon>
        <taxon>Rhodobacterales</taxon>
        <taxon>Roseobacteraceae</taxon>
        <taxon>Tranquillimonas</taxon>
    </lineage>
</organism>
<name>A0A1H9PQ90_9RHOB</name>
<dbReference type="AlphaFoldDB" id="A0A1H9PQ90"/>
<sequence>MILDTALYVSAFGCTGASALFFNGARLSRRHGDRDGFDLGFAFGGLA</sequence>
<reference evidence="2 3" key="1">
    <citation type="submission" date="2016-10" db="EMBL/GenBank/DDBJ databases">
        <authorList>
            <person name="de Groot N.N."/>
        </authorList>
    </citation>
    <scope>NUCLEOTIDE SEQUENCE [LARGE SCALE GENOMIC DNA]</scope>
    <source>
        <strain evidence="2 3">DSM 23042</strain>
    </source>
</reference>
<keyword evidence="1" id="KW-0812">Transmembrane</keyword>
<keyword evidence="3" id="KW-1185">Reference proteome</keyword>
<keyword evidence="1" id="KW-1133">Transmembrane helix</keyword>
<dbReference type="RefSeq" id="WP_177190355.1">
    <property type="nucleotide sequence ID" value="NZ_FOGU01000001.1"/>
</dbReference>
<dbReference type="STRING" id="641238.SAMN04490244_101287"/>
<dbReference type="EMBL" id="FOGU01000001">
    <property type="protein sequence ID" value="SER50402.1"/>
    <property type="molecule type" value="Genomic_DNA"/>
</dbReference>
<evidence type="ECO:0000256" key="1">
    <source>
        <dbReference type="SAM" id="Phobius"/>
    </source>
</evidence>
<evidence type="ECO:0000313" key="2">
    <source>
        <dbReference type="EMBL" id="SER50402.1"/>
    </source>
</evidence>
<keyword evidence="1" id="KW-0472">Membrane</keyword>
<gene>
    <name evidence="2" type="ORF">SAMN04490244_101287</name>
</gene>
<proteinExistence type="predicted"/>
<feature type="transmembrane region" description="Helical" evidence="1">
    <location>
        <begin position="6"/>
        <end position="25"/>
    </location>
</feature>
<dbReference type="Proteomes" id="UP000198885">
    <property type="component" value="Unassembled WGS sequence"/>
</dbReference>